<gene>
    <name evidence="5" type="ORF">ECH7EC869_3729</name>
</gene>
<dbReference type="PANTHER" id="PTHR47894:SF4">
    <property type="entry name" value="HTH-TYPE TRANSCRIPTIONAL REGULATOR GADX"/>
    <property type="match status" value="1"/>
</dbReference>
<evidence type="ECO:0000256" key="1">
    <source>
        <dbReference type="ARBA" id="ARBA00023015"/>
    </source>
</evidence>
<keyword evidence="1" id="KW-0805">Transcription regulation</keyword>
<dbReference type="PRINTS" id="PR00032">
    <property type="entry name" value="HTHARAC"/>
</dbReference>
<dbReference type="EMBL" id="ABHU01000015">
    <property type="protein sequence ID" value="EDU90100.1"/>
    <property type="molecule type" value="Genomic_DNA"/>
</dbReference>
<dbReference type="Pfam" id="PF12833">
    <property type="entry name" value="HTH_18"/>
    <property type="match status" value="1"/>
</dbReference>
<accession>A0A0H3PLZ7</accession>
<dbReference type="Gene3D" id="1.10.10.60">
    <property type="entry name" value="Homeodomain-like"/>
    <property type="match status" value="1"/>
</dbReference>
<dbReference type="SMART" id="SM00342">
    <property type="entry name" value="HTH_ARAC"/>
    <property type="match status" value="1"/>
</dbReference>
<dbReference type="GO" id="GO:0000976">
    <property type="term" value="F:transcription cis-regulatory region binding"/>
    <property type="evidence" value="ECO:0007669"/>
    <property type="project" value="TreeGrafter"/>
</dbReference>
<dbReference type="PANTHER" id="PTHR47894">
    <property type="entry name" value="HTH-TYPE TRANSCRIPTIONAL REGULATOR GADX"/>
    <property type="match status" value="1"/>
</dbReference>
<feature type="domain" description="HTH araC/xylS-type" evidence="4">
    <location>
        <begin position="138"/>
        <end position="235"/>
    </location>
</feature>
<comment type="caution">
    <text evidence="5">The sequence shown here is derived from an EMBL/GenBank/DDBJ whole genome shotgun (WGS) entry which is preliminary data.</text>
</comment>
<organism evidence="5 6">
    <name type="scientific">Escherichia coli O157:H7 (strain EC869)</name>
    <dbReference type="NCBI Taxonomy" id="478008"/>
    <lineage>
        <taxon>Bacteria</taxon>
        <taxon>Pseudomonadati</taxon>
        <taxon>Pseudomonadota</taxon>
        <taxon>Gammaproteobacteria</taxon>
        <taxon>Enterobacterales</taxon>
        <taxon>Enterobacteriaceae</taxon>
        <taxon>Escherichia</taxon>
    </lineage>
</organism>
<protein>
    <submittedName>
        <fullName evidence="5">Putative AraC-type regulatory protein encoded in prophage CP-933H</fullName>
    </submittedName>
</protein>
<keyword evidence="3" id="KW-0804">Transcription</keyword>
<dbReference type="InterPro" id="IPR018060">
    <property type="entry name" value="HTH_AraC"/>
</dbReference>
<dbReference type="GO" id="GO:0003700">
    <property type="term" value="F:DNA-binding transcription factor activity"/>
    <property type="evidence" value="ECO:0007669"/>
    <property type="project" value="InterPro"/>
</dbReference>
<dbReference type="SUPFAM" id="SSF46689">
    <property type="entry name" value="Homeodomain-like"/>
    <property type="match status" value="1"/>
</dbReference>
<dbReference type="AlphaFoldDB" id="A0A0H3PLZ7"/>
<evidence type="ECO:0000256" key="2">
    <source>
        <dbReference type="ARBA" id="ARBA00023125"/>
    </source>
</evidence>
<sequence>MATTCSVILILESFDVYFGKESVFLERGSSVLVDSSSRDFFLTYPERVIVADFGAEFISRYLKANNLRDISDCREYPSYLKINFADFSLIKGLISWANHCAEYIEIFDESIAFTCLSAFSSEKQFGVFLFGCLKSTGAKVKTIIHTDLSAPWRLKDISSRLYLSESLLKRKLKEEGVSFSKIILDERMQMAEYLLSTRCYPISKVAKVCGYASVSYFTYVFRRYFGVSPSQYSQRSSESKILTHQGI</sequence>
<dbReference type="RefSeq" id="WP_000246059.1">
    <property type="nucleotide sequence ID" value="NZ_ABHU01000015.1"/>
</dbReference>
<dbReference type="GO" id="GO:0005829">
    <property type="term" value="C:cytosol"/>
    <property type="evidence" value="ECO:0007669"/>
    <property type="project" value="TreeGrafter"/>
</dbReference>
<dbReference type="BioCyc" id="ECOL478008-HMP:G76-483564-MONOMER"/>
<evidence type="ECO:0000256" key="3">
    <source>
        <dbReference type="ARBA" id="ARBA00023163"/>
    </source>
</evidence>
<dbReference type="InterPro" id="IPR009057">
    <property type="entry name" value="Homeodomain-like_sf"/>
</dbReference>
<proteinExistence type="predicted"/>
<keyword evidence="2" id="KW-0238">DNA-binding</keyword>
<evidence type="ECO:0000313" key="6">
    <source>
        <dbReference type="Proteomes" id="UP000004641"/>
    </source>
</evidence>
<evidence type="ECO:0000259" key="4">
    <source>
        <dbReference type="PROSITE" id="PS01124"/>
    </source>
</evidence>
<name>A0A0H3PLZ7_ECO5C</name>
<dbReference type="InterPro" id="IPR020449">
    <property type="entry name" value="Tscrpt_reg_AraC-type_HTH"/>
</dbReference>
<dbReference type="Proteomes" id="UP000004641">
    <property type="component" value="Unassembled WGS sequence"/>
</dbReference>
<reference evidence="5 6" key="1">
    <citation type="journal article" date="2011" name="Appl. Environ. Microbiol.">
        <title>Genome signatures of Escherichia coli O157:H7 isolates from the bovine host reservoir.</title>
        <authorList>
            <person name="Eppinger M."/>
            <person name="Mammel M.K."/>
            <person name="Leclerc J.E."/>
            <person name="Ravel J."/>
            <person name="Cebula T.A."/>
        </authorList>
    </citation>
    <scope>NUCLEOTIDE SEQUENCE [LARGE SCALE GENOMIC DNA]</scope>
    <source>
        <strain evidence="5 6">EC869</strain>
    </source>
</reference>
<evidence type="ECO:0000313" key="5">
    <source>
        <dbReference type="EMBL" id="EDU90100.1"/>
    </source>
</evidence>
<dbReference type="PROSITE" id="PS01124">
    <property type="entry name" value="HTH_ARAC_FAMILY_2"/>
    <property type="match status" value="1"/>
</dbReference>